<keyword evidence="6 13" id="KW-1133">Transmembrane helix</keyword>
<sequence length="130" mass="13768">MSEKPPPYSPEPSSTTTGGMTSGMTYTSFGPPPPAYGSSTGGAQLGWGMPPSQGMSVQQQGSVHVITQQPGIQPVIVQGVGTCPSCRMGVLRHQFTCPGILLCFCFFPIGILCLFALMERRCTHCYTSFG</sequence>
<evidence type="ECO:0000256" key="11">
    <source>
        <dbReference type="ARBA" id="ARBA00046593"/>
    </source>
</evidence>
<keyword evidence="5 13" id="KW-0812">Transmembrane</keyword>
<evidence type="ECO:0000256" key="3">
    <source>
        <dbReference type="ARBA" id="ARBA00008090"/>
    </source>
</evidence>
<gene>
    <name evidence="14" type="ORF">MNOR_LOCUS25284</name>
</gene>
<dbReference type="Pfam" id="PF10164">
    <property type="entry name" value="BRI3"/>
    <property type="match status" value="1"/>
</dbReference>
<evidence type="ECO:0000256" key="4">
    <source>
        <dbReference type="ARBA" id="ARBA00022490"/>
    </source>
</evidence>
<evidence type="ECO:0000256" key="12">
    <source>
        <dbReference type="SAM" id="MobiDB-lite"/>
    </source>
</evidence>
<comment type="subcellular location">
    <subcellularLocation>
        <location evidence="2">Cytoplasm</location>
        <location evidence="2">Perinuclear region</location>
    </subcellularLocation>
    <subcellularLocation>
        <location evidence="1">Lysosome membrane</location>
        <topology evidence="1">Multi-pass membrane protein</topology>
    </subcellularLocation>
</comment>
<accession>A0AAV2RHC8</accession>
<keyword evidence="4" id="KW-0963">Cytoplasm</keyword>
<comment type="similarity">
    <text evidence="3">Belongs to the BRI3 family.</text>
</comment>
<dbReference type="PANTHER" id="PTHR13551:SF1">
    <property type="entry name" value="MEMBRANE PROTEIN BRI3"/>
    <property type="match status" value="1"/>
</dbReference>
<dbReference type="PANTHER" id="PTHR13551">
    <property type="entry name" value="BRAIN PROTEIN I3"/>
    <property type="match status" value="1"/>
</dbReference>
<evidence type="ECO:0000256" key="10">
    <source>
        <dbReference type="ARBA" id="ARBA00035449"/>
    </source>
</evidence>
<dbReference type="GO" id="GO:0048471">
    <property type="term" value="C:perinuclear region of cytoplasm"/>
    <property type="evidence" value="ECO:0007669"/>
    <property type="project" value="UniProtKB-SubCell"/>
</dbReference>
<feature type="compositionally biased region" description="Pro residues" evidence="12">
    <location>
        <begin position="1"/>
        <end position="10"/>
    </location>
</feature>
<dbReference type="AlphaFoldDB" id="A0AAV2RHC8"/>
<evidence type="ECO:0000313" key="15">
    <source>
        <dbReference type="Proteomes" id="UP001497623"/>
    </source>
</evidence>
<name>A0AAV2RHC8_MEGNR</name>
<evidence type="ECO:0000256" key="8">
    <source>
        <dbReference type="ARBA" id="ARBA00023228"/>
    </source>
</evidence>
<protein>
    <recommendedName>
        <fullName evidence="9">Membrane protein BRI3</fullName>
    </recommendedName>
    <alternativeName>
        <fullName evidence="10">Brain protein I3</fullName>
    </alternativeName>
</protein>
<dbReference type="Proteomes" id="UP001497623">
    <property type="component" value="Unassembled WGS sequence"/>
</dbReference>
<feature type="region of interest" description="Disordered" evidence="12">
    <location>
        <begin position="1"/>
        <end position="60"/>
    </location>
</feature>
<evidence type="ECO:0000256" key="7">
    <source>
        <dbReference type="ARBA" id="ARBA00023136"/>
    </source>
</evidence>
<dbReference type="InterPro" id="IPR019317">
    <property type="entry name" value="BRI3"/>
</dbReference>
<keyword evidence="8" id="KW-0458">Lysosome</keyword>
<evidence type="ECO:0000256" key="9">
    <source>
        <dbReference type="ARBA" id="ARBA00035284"/>
    </source>
</evidence>
<evidence type="ECO:0000256" key="5">
    <source>
        <dbReference type="ARBA" id="ARBA00022692"/>
    </source>
</evidence>
<feature type="compositionally biased region" description="Low complexity" evidence="12">
    <location>
        <begin position="49"/>
        <end position="60"/>
    </location>
</feature>
<evidence type="ECO:0000313" key="14">
    <source>
        <dbReference type="EMBL" id="CAL4125680.1"/>
    </source>
</evidence>
<evidence type="ECO:0000256" key="6">
    <source>
        <dbReference type="ARBA" id="ARBA00022989"/>
    </source>
</evidence>
<comment type="subunit">
    <text evidence="11">Interacts with BRI3BP. Interacts with MGAT1 and IFITM3.</text>
</comment>
<dbReference type="GO" id="GO:0005765">
    <property type="term" value="C:lysosomal membrane"/>
    <property type="evidence" value="ECO:0007669"/>
    <property type="project" value="UniProtKB-SubCell"/>
</dbReference>
<evidence type="ECO:0000256" key="13">
    <source>
        <dbReference type="SAM" id="Phobius"/>
    </source>
</evidence>
<evidence type="ECO:0000256" key="1">
    <source>
        <dbReference type="ARBA" id="ARBA00004155"/>
    </source>
</evidence>
<feature type="compositionally biased region" description="Low complexity" evidence="12">
    <location>
        <begin position="11"/>
        <end position="28"/>
    </location>
</feature>
<evidence type="ECO:0000256" key="2">
    <source>
        <dbReference type="ARBA" id="ARBA00004556"/>
    </source>
</evidence>
<keyword evidence="7 13" id="KW-0472">Membrane</keyword>
<keyword evidence="15" id="KW-1185">Reference proteome</keyword>
<comment type="caution">
    <text evidence="14">The sequence shown here is derived from an EMBL/GenBank/DDBJ whole genome shotgun (WGS) entry which is preliminary data.</text>
</comment>
<dbReference type="EMBL" id="CAXKWB010023971">
    <property type="protein sequence ID" value="CAL4125680.1"/>
    <property type="molecule type" value="Genomic_DNA"/>
</dbReference>
<organism evidence="14 15">
    <name type="scientific">Meganyctiphanes norvegica</name>
    <name type="common">Northern krill</name>
    <name type="synonym">Thysanopoda norvegica</name>
    <dbReference type="NCBI Taxonomy" id="48144"/>
    <lineage>
        <taxon>Eukaryota</taxon>
        <taxon>Metazoa</taxon>
        <taxon>Ecdysozoa</taxon>
        <taxon>Arthropoda</taxon>
        <taxon>Crustacea</taxon>
        <taxon>Multicrustacea</taxon>
        <taxon>Malacostraca</taxon>
        <taxon>Eumalacostraca</taxon>
        <taxon>Eucarida</taxon>
        <taxon>Euphausiacea</taxon>
        <taxon>Euphausiidae</taxon>
        <taxon>Meganyctiphanes</taxon>
    </lineage>
</organism>
<proteinExistence type="inferred from homology"/>
<reference evidence="14 15" key="1">
    <citation type="submission" date="2024-05" db="EMBL/GenBank/DDBJ databases">
        <authorList>
            <person name="Wallberg A."/>
        </authorList>
    </citation>
    <scope>NUCLEOTIDE SEQUENCE [LARGE SCALE GENOMIC DNA]</scope>
</reference>
<feature type="transmembrane region" description="Helical" evidence="13">
    <location>
        <begin position="95"/>
        <end position="118"/>
    </location>
</feature>